<feature type="transmembrane region" description="Helical" evidence="1">
    <location>
        <begin position="70"/>
        <end position="89"/>
    </location>
</feature>
<dbReference type="Proteomes" id="UP001454036">
    <property type="component" value="Unassembled WGS sequence"/>
</dbReference>
<feature type="transmembrane region" description="Helical" evidence="1">
    <location>
        <begin position="40"/>
        <end position="58"/>
    </location>
</feature>
<protein>
    <submittedName>
        <fullName evidence="2">Uncharacterized protein</fullName>
    </submittedName>
</protein>
<keyword evidence="1" id="KW-0812">Transmembrane</keyword>
<evidence type="ECO:0000313" key="3">
    <source>
        <dbReference type="Proteomes" id="UP001454036"/>
    </source>
</evidence>
<dbReference type="PANTHER" id="PTHR33287">
    <property type="entry name" value="OS03G0453550 PROTEIN"/>
    <property type="match status" value="1"/>
</dbReference>
<organism evidence="2 3">
    <name type="scientific">Lithospermum erythrorhizon</name>
    <name type="common">Purple gromwell</name>
    <name type="synonym">Lithospermum officinale var. erythrorhizon</name>
    <dbReference type="NCBI Taxonomy" id="34254"/>
    <lineage>
        <taxon>Eukaryota</taxon>
        <taxon>Viridiplantae</taxon>
        <taxon>Streptophyta</taxon>
        <taxon>Embryophyta</taxon>
        <taxon>Tracheophyta</taxon>
        <taxon>Spermatophyta</taxon>
        <taxon>Magnoliopsida</taxon>
        <taxon>eudicotyledons</taxon>
        <taxon>Gunneridae</taxon>
        <taxon>Pentapetalae</taxon>
        <taxon>asterids</taxon>
        <taxon>lamiids</taxon>
        <taxon>Boraginales</taxon>
        <taxon>Boraginaceae</taxon>
        <taxon>Boraginoideae</taxon>
        <taxon>Lithospermeae</taxon>
        <taxon>Lithospermum</taxon>
    </lineage>
</organism>
<proteinExistence type="predicted"/>
<accession>A0AAV3P8V4</accession>
<name>A0AAV3P8V4_LITER</name>
<sequence>MNQQSGTNTCSQGALLQEFIEQEQSCKKHEERIRNLEMKAVQNVNIFFVFQAVILGSTSKSGSTLKCQHWWIPFVLSLLASIFNLIAFSEAMFQVLKSRTEVEQSLADLALMKMYSMPKASLTQVLPGTPLAEATSSSGGSVVRRKPELSKMVKLHLMVYLSILSFLGFSGIIMYGTRLILC</sequence>
<gene>
    <name evidence="2" type="ORF">LIER_06595</name>
</gene>
<reference evidence="2 3" key="1">
    <citation type="submission" date="2024-01" db="EMBL/GenBank/DDBJ databases">
        <title>The complete chloroplast genome sequence of Lithospermum erythrorhizon: insights into the phylogenetic relationship among Boraginaceae species and the maternal lineages of purple gromwells.</title>
        <authorList>
            <person name="Okada T."/>
            <person name="Watanabe K."/>
        </authorList>
    </citation>
    <scope>NUCLEOTIDE SEQUENCE [LARGE SCALE GENOMIC DNA]</scope>
</reference>
<evidence type="ECO:0000256" key="1">
    <source>
        <dbReference type="SAM" id="Phobius"/>
    </source>
</evidence>
<dbReference type="EMBL" id="BAABME010000972">
    <property type="protein sequence ID" value="GAA0146705.1"/>
    <property type="molecule type" value="Genomic_DNA"/>
</dbReference>
<keyword evidence="1" id="KW-0472">Membrane</keyword>
<evidence type="ECO:0000313" key="2">
    <source>
        <dbReference type="EMBL" id="GAA0146705.1"/>
    </source>
</evidence>
<comment type="caution">
    <text evidence="2">The sequence shown here is derived from an EMBL/GenBank/DDBJ whole genome shotgun (WGS) entry which is preliminary data.</text>
</comment>
<feature type="transmembrane region" description="Helical" evidence="1">
    <location>
        <begin position="155"/>
        <end position="176"/>
    </location>
</feature>
<keyword evidence="1" id="KW-1133">Transmembrane helix</keyword>
<keyword evidence="3" id="KW-1185">Reference proteome</keyword>
<dbReference type="PANTHER" id="PTHR33287:SF3">
    <property type="entry name" value="OS03G0453550 PROTEIN"/>
    <property type="match status" value="1"/>
</dbReference>
<dbReference type="AlphaFoldDB" id="A0AAV3P8V4"/>